<keyword evidence="1" id="KW-0732">Signal</keyword>
<evidence type="ECO:0000313" key="2">
    <source>
        <dbReference type="EMBL" id="MCK8495885.1"/>
    </source>
</evidence>
<dbReference type="RefSeq" id="WP_248480682.1">
    <property type="nucleotide sequence ID" value="NZ_JALPRF010000012.1"/>
</dbReference>
<feature type="signal peptide" evidence="1">
    <location>
        <begin position="1"/>
        <end position="23"/>
    </location>
</feature>
<keyword evidence="3" id="KW-1185">Reference proteome</keyword>
<proteinExistence type="predicted"/>
<feature type="chain" id="PRO_5045838333" description="Tissue inhibitor of metalloproteinase" evidence="1">
    <location>
        <begin position="24"/>
        <end position="155"/>
    </location>
</feature>
<evidence type="ECO:0000313" key="3">
    <source>
        <dbReference type="Proteomes" id="UP001202180"/>
    </source>
</evidence>
<name>A0ABT0HUL9_9BACT</name>
<sequence>MKFSHSIFVLAVLLLSANISAYACSCVRNPNWTLKDELNSVSLAAKGKVISVTDYTDPEFPWPQKLFRLVIKTKYKSPVNTPDTVSIVTGRDGADCGYAFKIGKEYIVYATNWEPKGTIKKATKAISPSMFYTSICALTKETNRKELAKLNRLAH</sequence>
<comment type="caution">
    <text evidence="2">The sequence shown here is derived from an EMBL/GenBank/DDBJ whole genome shotgun (WGS) entry which is preliminary data.</text>
</comment>
<dbReference type="Gene3D" id="2.40.50.120">
    <property type="match status" value="1"/>
</dbReference>
<dbReference type="SUPFAM" id="SSF50242">
    <property type="entry name" value="TIMP-like"/>
    <property type="match status" value="1"/>
</dbReference>
<dbReference type="InterPro" id="IPR008993">
    <property type="entry name" value="TIMP-like_OB-fold"/>
</dbReference>
<protein>
    <recommendedName>
        <fullName evidence="4">Tissue inhibitor of metalloproteinase</fullName>
    </recommendedName>
</protein>
<gene>
    <name evidence="2" type="ORF">M0L20_28725</name>
</gene>
<reference evidence="2 3" key="1">
    <citation type="submission" date="2022-04" db="EMBL/GenBank/DDBJ databases">
        <title>Spirosoma sp. strain RP8 genome sequencing and assembly.</title>
        <authorList>
            <person name="Jung Y."/>
        </authorList>
    </citation>
    <scope>NUCLEOTIDE SEQUENCE [LARGE SCALE GENOMIC DNA]</scope>
    <source>
        <strain evidence="2 3">RP8</strain>
    </source>
</reference>
<dbReference type="PROSITE" id="PS51257">
    <property type="entry name" value="PROKAR_LIPOPROTEIN"/>
    <property type="match status" value="1"/>
</dbReference>
<dbReference type="Proteomes" id="UP001202180">
    <property type="component" value="Unassembled WGS sequence"/>
</dbReference>
<accession>A0ABT0HUL9</accession>
<evidence type="ECO:0000256" key="1">
    <source>
        <dbReference type="SAM" id="SignalP"/>
    </source>
</evidence>
<evidence type="ECO:0008006" key="4">
    <source>
        <dbReference type="Google" id="ProtNLM"/>
    </source>
</evidence>
<organism evidence="2 3">
    <name type="scientific">Spirosoma liriopis</name>
    <dbReference type="NCBI Taxonomy" id="2937440"/>
    <lineage>
        <taxon>Bacteria</taxon>
        <taxon>Pseudomonadati</taxon>
        <taxon>Bacteroidota</taxon>
        <taxon>Cytophagia</taxon>
        <taxon>Cytophagales</taxon>
        <taxon>Cytophagaceae</taxon>
        <taxon>Spirosoma</taxon>
    </lineage>
</organism>
<dbReference type="EMBL" id="JALPRF010000012">
    <property type="protein sequence ID" value="MCK8495885.1"/>
    <property type="molecule type" value="Genomic_DNA"/>
</dbReference>